<reference evidence="6" key="2">
    <citation type="journal article" date="2022" name="Microbiol. Resour. Announc.">
        <title>Metagenome Sequencing to Explore Phylogenomics of Terrestrial Cyanobacteria.</title>
        <authorList>
            <person name="Ward R.D."/>
            <person name="Stajich J.E."/>
            <person name="Johansen J.R."/>
            <person name="Huntemann M."/>
            <person name="Clum A."/>
            <person name="Foster B."/>
            <person name="Foster B."/>
            <person name="Roux S."/>
            <person name="Palaniappan K."/>
            <person name="Varghese N."/>
            <person name="Mukherjee S."/>
            <person name="Reddy T.B.K."/>
            <person name="Daum C."/>
            <person name="Copeland A."/>
            <person name="Chen I.A."/>
            <person name="Ivanova N.N."/>
            <person name="Kyrpides N.C."/>
            <person name="Shapiro N."/>
            <person name="Eloe-Fadrosh E.A."/>
            <person name="Pietrasiak N."/>
        </authorList>
    </citation>
    <scope>NUCLEOTIDE SEQUENCE</scope>
    <source>
        <strain evidence="6">CPER-KK1</strain>
    </source>
</reference>
<dbReference type="Pfam" id="PF03055">
    <property type="entry name" value="RPE65"/>
    <property type="match status" value="1"/>
</dbReference>
<name>A0A951PGI3_9CYAN</name>
<evidence type="ECO:0000313" key="7">
    <source>
        <dbReference type="Proteomes" id="UP000753908"/>
    </source>
</evidence>
<dbReference type="Proteomes" id="UP000753908">
    <property type="component" value="Unassembled WGS sequence"/>
</dbReference>
<organism evidence="6 7">
    <name type="scientific">Symplocastrum torsivum CPER-KK1</name>
    <dbReference type="NCBI Taxonomy" id="450513"/>
    <lineage>
        <taxon>Bacteria</taxon>
        <taxon>Bacillati</taxon>
        <taxon>Cyanobacteriota</taxon>
        <taxon>Cyanophyceae</taxon>
        <taxon>Oscillatoriophycideae</taxon>
        <taxon>Oscillatoriales</taxon>
        <taxon>Microcoleaceae</taxon>
        <taxon>Symplocastrum</taxon>
    </lineage>
</organism>
<dbReference type="PANTHER" id="PTHR10543:SF89">
    <property type="entry name" value="CAROTENOID 9,10(9',10')-CLEAVAGE DIOXYGENASE 1"/>
    <property type="match status" value="1"/>
</dbReference>
<gene>
    <name evidence="6" type="ORF">KME25_00565</name>
</gene>
<keyword evidence="2 5" id="KW-0479">Metal-binding</keyword>
<keyword evidence="3" id="KW-0560">Oxidoreductase</keyword>
<keyword evidence="4 5" id="KW-0408">Iron</keyword>
<accession>A0A951PGI3</accession>
<evidence type="ECO:0000256" key="2">
    <source>
        <dbReference type="ARBA" id="ARBA00022723"/>
    </source>
</evidence>
<dbReference type="PANTHER" id="PTHR10543">
    <property type="entry name" value="BETA-CAROTENE DIOXYGENASE"/>
    <property type="match status" value="1"/>
</dbReference>
<dbReference type="AlphaFoldDB" id="A0A951PGI3"/>
<evidence type="ECO:0000256" key="4">
    <source>
        <dbReference type="ARBA" id="ARBA00023004"/>
    </source>
</evidence>
<comment type="caution">
    <text evidence="6">The sequence shown here is derived from an EMBL/GenBank/DDBJ whole genome shotgun (WGS) entry which is preliminary data.</text>
</comment>
<dbReference type="GO" id="GO:0016121">
    <property type="term" value="P:carotene catabolic process"/>
    <property type="evidence" value="ECO:0007669"/>
    <property type="project" value="TreeGrafter"/>
</dbReference>
<evidence type="ECO:0000256" key="3">
    <source>
        <dbReference type="ARBA" id="ARBA00023002"/>
    </source>
</evidence>
<dbReference type="GO" id="GO:0010436">
    <property type="term" value="F:carotenoid dioxygenase activity"/>
    <property type="evidence" value="ECO:0007669"/>
    <property type="project" value="TreeGrafter"/>
</dbReference>
<feature type="binding site" evidence="5">
    <location>
        <position position="164"/>
    </location>
    <ligand>
        <name>Fe cation</name>
        <dbReference type="ChEBI" id="CHEBI:24875"/>
        <note>catalytic</note>
    </ligand>
</feature>
<proteinExistence type="inferred from homology"/>
<comment type="similarity">
    <text evidence="1">Belongs to the carotenoid oxygenase family.</text>
</comment>
<reference evidence="6" key="1">
    <citation type="submission" date="2021-05" db="EMBL/GenBank/DDBJ databases">
        <authorList>
            <person name="Pietrasiak N."/>
            <person name="Ward R."/>
            <person name="Stajich J.E."/>
            <person name="Kurbessoian T."/>
        </authorList>
    </citation>
    <scope>NUCLEOTIDE SEQUENCE</scope>
    <source>
        <strain evidence="6">CPER-KK1</strain>
    </source>
</reference>
<evidence type="ECO:0000313" key="6">
    <source>
        <dbReference type="EMBL" id="MBW4542932.1"/>
    </source>
</evidence>
<comment type="cofactor">
    <cofactor evidence="5">
        <name>Fe(2+)</name>
        <dbReference type="ChEBI" id="CHEBI:29033"/>
    </cofactor>
    <text evidence="5">Binds 1 Fe(2+) ion per subunit.</text>
</comment>
<feature type="binding site" evidence="5">
    <location>
        <position position="452"/>
    </location>
    <ligand>
        <name>Fe cation</name>
        <dbReference type="ChEBI" id="CHEBI:24875"/>
        <note>catalytic</note>
    </ligand>
</feature>
<evidence type="ECO:0000256" key="5">
    <source>
        <dbReference type="PIRSR" id="PIRSR604294-1"/>
    </source>
</evidence>
<protein>
    <submittedName>
        <fullName evidence="6">Carotenoid oxygenase family protein</fullName>
    </submittedName>
</protein>
<dbReference type="InterPro" id="IPR004294">
    <property type="entry name" value="Carotenoid_Oase"/>
</dbReference>
<feature type="binding site" evidence="5">
    <location>
        <position position="276"/>
    </location>
    <ligand>
        <name>Fe cation</name>
        <dbReference type="ChEBI" id="CHEBI:24875"/>
        <note>catalytic</note>
    </ligand>
</feature>
<evidence type="ECO:0000256" key="1">
    <source>
        <dbReference type="ARBA" id="ARBA00006787"/>
    </source>
</evidence>
<dbReference type="GO" id="GO:0046872">
    <property type="term" value="F:metal ion binding"/>
    <property type="evidence" value="ECO:0007669"/>
    <property type="project" value="UniProtKB-KW"/>
</dbReference>
<sequence>MTSTTINPYLAGNFAPVREEITADNLQVLGELPIDLCGMFVRNGPNPQLPPSGNYHWFSGDGMLHGVILHNGKAEYRNRYVRTQKFLAEQNAAKAMGTGLLEPRQRDNFNDLSRNTANTALIWQAGQFLALWEGGEPHAIKLPELDTVGSYSFNGKLVSSVTAHPKVDPGTGEMLFFGYSVHPPYLQYSVVSASGELLRTVPIDLPEAVMMHDFAITENYTIFMDLPLTFSIARMQQGKPLLMFEQEKPSRFCILPHHGDNNSIRWFECPACYVVHTLNAYEEGDEVVLIGCHMTATTMGLSQTPDHPDADIPRLYRWRFNLSTGIVKEEMLDDVSSEFPRINEQLLGRKTRYGYTAKLAPGHPTPAFEGLIKYDFSSGASQTLKFGSQRYGGEAVFVPRPGAVAEDDGWLLTFVHDEGSDTSELVVVNAQDFTAEPVARVLIPQRVPYGFHGTWVSEKQLSVAP</sequence>
<dbReference type="EMBL" id="JAHHIF010000001">
    <property type="protein sequence ID" value="MBW4542932.1"/>
    <property type="molecule type" value="Genomic_DNA"/>
</dbReference>
<feature type="binding site" evidence="5">
    <location>
        <position position="212"/>
    </location>
    <ligand>
        <name>Fe cation</name>
        <dbReference type="ChEBI" id="CHEBI:24875"/>
        <note>catalytic</note>
    </ligand>
</feature>